<dbReference type="InterPro" id="IPR042070">
    <property type="entry name" value="PucR_C-HTH_sf"/>
</dbReference>
<evidence type="ECO:0000259" key="1">
    <source>
        <dbReference type="Pfam" id="PF07905"/>
    </source>
</evidence>
<dbReference type="InterPro" id="IPR051448">
    <property type="entry name" value="CdaR-like_regulators"/>
</dbReference>
<dbReference type="InterPro" id="IPR012914">
    <property type="entry name" value="PucR_dom"/>
</dbReference>
<dbReference type="Gene3D" id="1.10.10.2840">
    <property type="entry name" value="PucR C-terminal helix-turn-helix domain"/>
    <property type="match status" value="1"/>
</dbReference>
<accession>A0A1H3ELR3</accession>
<protein>
    <submittedName>
        <fullName evidence="3">DNA-binding transcriptional regulator, PucR family</fullName>
    </submittedName>
</protein>
<reference evidence="4" key="1">
    <citation type="submission" date="2016-10" db="EMBL/GenBank/DDBJ databases">
        <authorList>
            <person name="Varghese N."/>
            <person name="Submissions S."/>
        </authorList>
    </citation>
    <scope>NUCLEOTIDE SEQUENCE [LARGE SCALE GENOMIC DNA]</scope>
    <source>
        <strain evidence="4">DSM 13490</strain>
    </source>
</reference>
<keyword evidence="4" id="KW-1185">Reference proteome</keyword>
<dbReference type="AlphaFoldDB" id="A0A1H3ELR3"/>
<dbReference type="GO" id="GO:0003677">
    <property type="term" value="F:DNA binding"/>
    <property type="evidence" value="ECO:0007669"/>
    <property type="project" value="UniProtKB-KW"/>
</dbReference>
<dbReference type="PANTHER" id="PTHR33744">
    <property type="entry name" value="CARBOHYDRATE DIACID REGULATOR"/>
    <property type="match status" value="1"/>
</dbReference>
<evidence type="ECO:0000259" key="2">
    <source>
        <dbReference type="Pfam" id="PF13556"/>
    </source>
</evidence>
<dbReference type="Proteomes" id="UP000199266">
    <property type="component" value="Unassembled WGS sequence"/>
</dbReference>
<proteinExistence type="predicted"/>
<keyword evidence="3" id="KW-0238">DNA-binding</keyword>
<evidence type="ECO:0000313" key="3">
    <source>
        <dbReference type="EMBL" id="SDX79733.1"/>
    </source>
</evidence>
<dbReference type="PANTHER" id="PTHR33744:SF1">
    <property type="entry name" value="DNA-BINDING TRANSCRIPTIONAL ACTIVATOR ADER"/>
    <property type="match status" value="1"/>
</dbReference>
<sequence length="384" mass="43543">MISVREMLKLPALSGSYLLAGQNGLDRKIKYLDILEVPDAENWLAPDEFLLTTAFAFKDSKDGLKKIITAGADKKVAGFGIKLGRYINVLPEQVIQIANSYSMPIISLPTHIPYVEIIKEVMSKIIKSEENTEKSIEKADLLIQLINDETETAFDELESFGWERGTPIRIGLLSSSPCFSDEEISLFRYILLKSDLDFILASQQEDILMLLRDTQIGNLYNAIHSFESRLECKKILLSLSEPRPFSKCIRHCLYEAKIAIKIAKILGYSSYIIPFSDVKLLSLILEHPQIKDLVLVASNMLSPLIEHDNLKGSELFETLKVYLESGRNQQTASSLLNIHRNTLKYRIKQIEDLLGNQYLADQNTPLLWLAIFLCSTLHNKTDFD</sequence>
<evidence type="ECO:0000313" key="4">
    <source>
        <dbReference type="Proteomes" id="UP000199266"/>
    </source>
</evidence>
<dbReference type="Pfam" id="PF13556">
    <property type="entry name" value="HTH_30"/>
    <property type="match status" value="1"/>
</dbReference>
<feature type="domain" description="PucR C-terminal helix-turn-helix" evidence="2">
    <location>
        <begin position="315"/>
        <end position="370"/>
    </location>
</feature>
<feature type="domain" description="Purine catabolism PurC-like" evidence="1">
    <location>
        <begin position="6"/>
        <end position="125"/>
    </location>
</feature>
<dbReference type="InterPro" id="IPR025736">
    <property type="entry name" value="PucR_C-HTH_dom"/>
</dbReference>
<gene>
    <name evidence="3" type="ORF">SAMN03080603_00666</name>
</gene>
<name>A0A1H3ELR3_9BACT</name>
<dbReference type="EMBL" id="FNPD01000003">
    <property type="protein sequence ID" value="SDX79733.1"/>
    <property type="molecule type" value="Genomic_DNA"/>
</dbReference>
<dbReference type="RefSeq" id="WP_091460581.1">
    <property type="nucleotide sequence ID" value="NZ_FNPD01000003.1"/>
</dbReference>
<dbReference type="Pfam" id="PF07905">
    <property type="entry name" value="PucR"/>
    <property type="match status" value="1"/>
</dbReference>
<organism evidence="3 4">
    <name type="scientific">Acetomicrobium thermoterrenum DSM 13490</name>
    <dbReference type="NCBI Taxonomy" id="1120987"/>
    <lineage>
        <taxon>Bacteria</taxon>
        <taxon>Thermotogati</taxon>
        <taxon>Synergistota</taxon>
        <taxon>Synergistia</taxon>
        <taxon>Synergistales</taxon>
        <taxon>Acetomicrobiaceae</taxon>
        <taxon>Acetomicrobium</taxon>
    </lineage>
</organism>